<keyword evidence="4" id="KW-0067">ATP-binding</keyword>
<name>A0A845M7P5_9RHOB</name>
<dbReference type="AlphaFoldDB" id="A0A845M7P5"/>
<dbReference type="GO" id="GO:0016301">
    <property type="term" value="F:kinase activity"/>
    <property type="evidence" value="ECO:0007669"/>
    <property type="project" value="UniProtKB-KW"/>
</dbReference>
<evidence type="ECO:0000256" key="1">
    <source>
        <dbReference type="ARBA" id="ARBA00022679"/>
    </source>
</evidence>
<protein>
    <submittedName>
        <fullName evidence="6">Diacylglycerol kinase</fullName>
    </submittedName>
</protein>
<evidence type="ECO:0000256" key="3">
    <source>
        <dbReference type="ARBA" id="ARBA00022777"/>
    </source>
</evidence>
<dbReference type="SMART" id="SM00046">
    <property type="entry name" value="DAGKc"/>
    <property type="match status" value="1"/>
</dbReference>
<keyword evidence="2" id="KW-0547">Nucleotide-binding</keyword>
<proteinExistence type="predicted"/>
<dbReference type="PANTHER" id="PTHR12358:SF54">
    <property type="entry name" value="SPHINGOSINE KINASE RELATED PROTEIN"/>
    <property type="match status" value="1"/>
</dbReference>
<dbReference type="EMBL" id="WTUX01000019">
    <property type="protein sequence ID" value="MZR14678.1"/>
    <property type="molecule type" value="Genomic_DNA"/>
</dbReference>
<evidence type="ECO:0000256" key="2">
    <source>
        <dbReference type="ARBA" id="ARBA00022741"/>
    </source>
</evidence>
<dbReference type="InterPro" id="IPR017438">
    <property type="entry name" value="ATP-NAD_kinase_N"/>
</dbReference>
<dbReference type="Pfam" id="PF00781">
    <property type="entry name" value="DAGK_cat"/>
    <property type="match status" value="1"/>
</dbReference>
<keyword evidence="1" id="KW-0808">Transferase</keyword>
<evidence type="ECO:0000259" key="5">
    <source>
        <dbReference type="PROSITE" id="PS50146"/>
    </source>
</evidence>
<evidence type="ECO:0000313" key="7">
    <source>
        <dbReference type="Proteomes" id="UP000467322"/>
    </source>
</evidence>
<dbReference type="Gene3D" id="2.60.200.40">
    <property type="match status" value="1"/>
</dbReference>
<dbReference type="InterPro" id="IPR045540">
    <property type="entry name" value="YegS/DAGK_C"/>
</dbReference>
<dbReference type="Pfam" id="PF19279">
    <property type="entry name" value="YegS_C"/>
    <property type="match status" value="1"/>
</dbReference>
<dbReference type="InterPro" id="IPR050187">
    <property type="entry name" value="Lipid_Phosphate_FormReg"/>
</dbReference>
<dbReference type="Gene3D" id="3.40.50.10330">
    <property type="entry name" value="Probable inorganic polyphosphate/atp-NAD kinase, domain 1"/>
    <property type="match status" value="1"/>
</dbReference>
<dbReference type="RefSeq" id="WP_161352780.1">
    <property type="nucleotide sequence ID" value="NZ_WTUX01000019.1"/>
</dbReference>
<keyword evidence="7" id="KW-1185">Reference proteome</keyword>
<dbReference type="PANTHER" id="PTHR12358">
    <property type="entry name" value="SPHINGOSINE KINASE"/>
    <property type="match status" value="1"/>
</dbReference>
<dbReference type="InterPro" id="IPR001206">
    <property type="entry name" value="Diacylglycerol_kinase_cat_dom"/>
</dbReference>
<sequence length="310" mass="33667">MLLRTDAPVLANTHAVINTRSGRNGGTDITNALVRNVATAGGRMTLHVDEQGGSVEKLTRRAVRAGASAVVAVGGDGTVCGVANALAGTGVPMGVVPLGTFNYFARALGIPEDLDGALEVICEGRSRPAHVGRINDRVFLNNTSIGVYSAILKQREDTYRQFGRSRTAAYWSVVRALVQFYDPMTMRVEVDGKPLSVRTPLAFVGNSAYQLDRFALQGADAVRDGQLALFIADDVGRWGLVRHAMKLAARRMQEGRDFRVVTGRDFVIDPGRRKRLVVRDGEKEPMRGPYRVRIDENALDVIQPVSHAEA</sequence>
<dbReference type="GO" id="GO:0005524">
    <property type="term" value="F:ATP binding"/>
    <property type="evidence" value="ECO:0007669"/>
    <property type="project" value="UniProtKB-KW"/>
</dbReference>
<evidence type="ECO:0000313" key="6">
    <source>
        <dbReference type="EMBL" id="MZR14678.1"/>
    </source>
</evidence>
<organism evidence="6 7">
    <name type="scientific">Maritimibacter harenae</name>
    <dbReference type="NCBI Taxonomy" id="2606218"/>
    <lineage>
        <taxon>Bacteria</taxon>
        <taxon>Pseudomonadati</taxon>
        <taxon>Pseudomonadota</taxon>
        <taxon>Alphaproteobacteria</taxon>
        <taxon>Rhodobacterales</taxon>
        <taxon>Roseobacteraceae</taxon>
        <taxon>Maritimibacter</taxon>
    </lineage>
</organism>
<dbReference type="PROSITE" id="PS50146">
    <property type="entry name" value="DAGK"/>
    <property type="match status" value="1"/>
</dbReference>
<dbReference type="InterPro" id="IPR016064">
    <property type="entry name" value="NAD/diacylglycerol_kinase_sf"/>
</dbReference>
<accession>A0A845M7P5</accession>
<feature type="domain" description="DAGKc" evidence="5">
    <location>
        <begin position="8"/>
        <end position="138"/>
    </location>
</feature>
<keyword evidence="3 6" id="KW-0418">Kinase</keyword>
<dbReference type="Proteomes" id="UP000467322">
    <property type="component" value="Unassembled WGS sequence"/>
</dbReference>
<dbReference type="SUPFAM" id="SSF111331">
    <property type="entry name" value="NAD kinase/diacylglycerol kinase-like"/>
    <property type="match status" value="1"/>
</dbReference>
<evidence type="ECO:0000256" key="4">
    <source>
        <dbReference type="ARBA" id="ARBA00022840"/>
    </source>
</evidence>
<reference evidence="6 7" key="1">
    <citation type="submission" date="2019-12" db="EMBL/GenBank/DDBJ databases">
        <title>Maritimibacter sp. nov. sp. isolated from sea sand.</title>
        <authorList>
            <person name="Kim J."/>
            <person name="Jeong S.E."/>
            <person name="Jung H.S."/>
            <person name="Jeon C.O."/>
        </authorList>
    </citation>
    <scope>NUCLEOTIDE SEQUENCE [LARGE SCALE GENOMIC DNA]</scope>
    <source>
        <strain evidence="6 7">DP07</strain>
    </source>
</reference>
<comment type="caution">
    <text evidence="6">The sequence shown here is derived from an EMBL/GenBank/DDBJ whole genome shotgun (WGS) entry which is preliminary data.</text>
</comment>
<gene>
    <name evidence="6" type="ORF">GQE99_16785</name>
</gene>